<organism evidence="2 3">
    <name type="scientific">Lolium multiflorum</name>
    <name type="common">Italian ryegrass</name>
    <name type="synonym">Lolium perenne subsp. multiflorum</name>
    <dbReference type="NCBI Taxonomy" id="4521"/>
    <lineage>
        <taxon>Eukaryota</taxon>
        <taxon>Viridiplantae</taxon>
        <taxon>Streptophyta</taxon>
        <taxon>Embryophyta</taxon>
        <taxon>Tracheophyta</taxon>
        <taxon>Spermatophyta</taxon>
        <taxon>Magnoliopsida</taxon>
        <taxon>Liliopsida</taxon>
        <taxon>Poales</taxon>
        <taxon>Poaceae</taxon>
        <taxon>BOP clade</taxon>
        <taxon>Pooideae</taxon>
        <taxon>Poodae</taxon>
        <taxon>Poeae</taxon>
        <taxon>Poeae Chloroplast Group 2 (Poeae type)</taxon>
        <taxon>Loliodinae</taxon>
        <taxon>Loliinae</taxon>
        <taxon>Lolium</taxon>
    </lineage>
</organism>
<proteinExistence type="predicted"/>
<feature type="compositionally biased region" description="Acidic residues" evidence="1">
    <location>
        <begin position="115"/>
        <end position="137"/>
    </location>
</feature>
<sequence>MVGSHPFSPASPATAMFHDTYAAAGMAGFTPSSPTYDGVMYEGYLPALKRGPLPFYNPGMPPSNEPVMHKMITPGSMAAASSLSSTHEEARATKAVASRGGFNSNLDQGDHHADENDDTQYVDEEYEQTYVDQDVDE</sequence>
<dbReference type="AlphaFoldDB" id="A0AAD8T378"/>
<evidence type="ECO:0000256" key="1">
    <source>
        <dbReference type="SAM" id="MobiDB-lite"/>
    </source>
</evidence>
<keyword evidence="3" id="KW-1185">Reference proteome</keyword>
<dbReference type="Proteomes" id="UP001231189">
    <property type="component" value="Unassembled WGS sequence"/>
</dbReference>
<dbReference type="EMBL" id="JAUUTY010000003">
    <property type="protein sequence ID" value="KAK1668340.1"/>
    <property type="molecule type" value="Genomic_DNA"/>
</dbReference>
<gene>
    <name evidence="2" type="ORF">QYE76_056499</name>
</gene>
<name>A0AAD8T378_LOLMU</name>
<evidence type="ECO:0000313" key="2">
    <source>
        <dbReference type="EMBL" id="KAK1668340.1"/>
    </source>
</evidence>
<accession>A0AAD8T378</accession>
<reference evidence="2" key="1">
    <citation type="submission" date="2023-07" db="EMBL/GenBank/DDBJ databases">
        <title>A chromosome-level genome assembly of Lolium multiflorum.</title>
        <authorList>
            <person name="Chen Y."/>
            <person name="Copetti D."/>
            <person name="Kolliker R."/>
            <person name="Studer B."/>
        </authorList>
    </citation>
    <scope>NUCLEOTIDE SEQUENCE</scope>
    <source>
        <strain evidence="2">02402/16</strain>
        <tissue evidence="2">Leaf</tissue>
    </source>
</reference>
<feature type="region of interest" description="Disordered" evidence="1">
    <location>
        <begin position="78"/>
        <end position="137"/>
    </location>
</feature>
<comment type="caution">
    <text evidence="2">The sequence shown here is derived from an EMBL/GenBank/DDBJ whole genome shotgun (WGS) entry which is preliminary data.</text>
</comment>
<protein>
    <submittedName>
        <fullName evidence="2">Uncharacterized protein</fullName>
    </submittedName>
</protein>
<evidence type="ECO:0000313" key="3">
    <source>
        <dbReference type="Proteomes" id="UP001231189"/>
    </source>
</evidence>